<sequence length="204" mass="22242">MPDHLYFADVVHRRRRELGLSQADVVHAGGPSGPTLVRIESGTFPALRPPTFKKLDQALRWTPGSAYNVYLGGDPEEAGRDRPPSARGQFTLPLARLIDLIEIAGDMAALATKYEQDPALHAALDKLRDVLSPMVGKVISAMLNAELPQQLPPPDRVAAAVDAFLQAPAEDETPARTAENTRRRIAAERLRYGQEIANEQPGNP</sequence>
<reference evidence="1 2" key="1">
    <citation type="submission" date="2017-01" db="EMBL/GenBank/DDBJ databases">
        <authorList>
            <person name="Mah S.A."/>
            <person name="Swanson W.J."/>
            <person name="Moy G.W."/>
            <person name="Vacquier V.D."/>
        </authorList>
    </citation>
    <scope>NUCLEOTIDE SEQUENCE [LARGE SCALE GENOMIC DNA]</scope>
    <source>
        <strain evidence="1 2">CPCC 203464</strain>
    </source>
</reference>
<dbReference type="InterPro" id="IPR001387">
    <property type="entry name" value="Cro/C1-type_HTH"/>
</dbReference>
<dbReference type="OrthoDB" id="4533699at2"/>
<organism evidence="1 2">
    <name type="scientific">Williamsia sterculiae</name>
    <dbReference type="NCBI Taxonomy" id="1344003"/>
    <lineage>
        <taxon>Bacteria</taxon>
        <taxon>Bacillati</taxon>
        <taxon>Actinomycetota</taxon>
        <taxon>Actinomycetes</taxon>
        <taxon>Mycobacteriales</taxon>
        <taxon>Nocardiaceae</taxon>
        <taxon>Williamsia</taxon>
    </lineage>
</organism>
<proteinExistence type="predicted"/>
<dbReference type="EMBL" id="FTNT01000016">
    <property type="protein sequence ID" value="SIS23312.1"/>
    <property type="molecule type" value="Genomic_DNA"/>
</dbReference>
<protein>
    <submittedName>
        <fullName evidence="1">Helix-turn-helix domain-containing protein</fullName>
    </submittedName>
</protein>
<dbReference type="GO" id="GO:0003677">
    <property type="term" value="F:DNA binding"/>
    <property type="evidence" value="ECO:0007669"/>
    <property type="project" value="InterPro"/>
</dbReference>
<dbReference type="AlphaFoldDB" id="A0A1N7HEQ2"/>
<dbReference type="InterPro" id="IPR010982">
    <property type="entry name" value="Lambda_DNA-bd_dom_sf"/>
</dbReference>
<keyword evidence="2" id="KW-1185">Reference proteome</keyword>
<dbReference type="Proteomes" id="UP000186218">
    <property type="component" value="Unassembled WGS sequence"/>
</dbReference>
<dbReference type="RefSeq" id="WP_076482880.1">
    <property type="nucleotide sequence ID" value="NZ_FTNT01000016.1"/>
</dbReference>
<name>A0A1N7HEQ2_9NOCA</name>
<dbReference type="CDD" id="cd00093">
    <property type="entry name" value="HTH_XRE"/>
    <property type="match status" value="1"/>
</dbReference>
<evidence type="ECO:0000313" key="2">
    <source>
        <dbReference type="Proteomes" id="UP000186218"/>
    </source>
</evidence>
<accession>A0A1N7HEQ2</accession>
<dbReference type="SUPFAM" id="SSF47413">
    <property type="entry name" value="lambda repressor-like DNA-binding domains"/>
    <property type="match status" value="1"/>
</dbReference>
<gene>
    <name evidence="1" type="ORF">SAMN05445060_4095</name>
</gene>
<evidence type="ECO:0000313" key="1">
    <source>
        <dbReference type="EMBL" id="SIS23312.1"/>
    </source>
</evidence>